<keyword evidence="1" id="KW-0812">Transmembrane</keyword>
<gene>
    <name evidence="2" type="ORF">CUJ86_06520</name>
</gene>
<accession>A0A483CY05</accession>
<dbReference type="OrthoDB" id="112357at2157"/>
<reference evidence="2 3" key="1">
    <citation type="submission" date="2017-11" db="EMBL/GenBank/DDBJ databases">
        <title>Isolation and Characterization of Methanofollis Species from Methane Seep Offshore SW Taiwan.</title>
        <authorList>
            <person name="Teng N.-H."/>
            <person name="Lai M.-C."/>
            <person name="Chen S.-C."/>
        </authorList>
    </citation>
    <scope>NUCLEOTIDE SEQUENCE [LARGE SCALE GENOMIC DNA]</scope>
    <source>
        <strain evidence="2 3">FWC-SCC2</strain>
    </source>
</reference>
<name>A0A483CY05_9EURY</name>
<feature type="transmembrane region" description="Helical" evidence="1">
    <location>
        <begin position="224"/>
        <end position="245"/>
    </location>
</feature>
<dbReference type="RefSeq" id="WP_130646741.1">
    <property type="nucleotide sequence ID" value="NZ_PGCL01000002.1"/>
</dbReference>
<proteinExistence type="predicted"/>
<keyword evidence="3" id="KW-1185">Reference proteome</keyword>
<evidence type="ECO:0000313" key="3">
    <source>
        <dbReference type="Proteomes" id="UP000292580"/>
    </source>
</evidence>
<dbReference type="EMBL" id="PGCL01000002">
    <property type="protein sequence ID" value="TAJ44929.1"/>
    <property type="molecule type" value="Genomic_DNA"/>
</dbReference>
<evidence type="ECO:0000313" key="2">
    <source>
        <dbReference type="EMBL" id="TAJ44929.1"/>
    </source>
</evidence>
<keyword evidence="1" id="KW-1133">Transmembrane helix</keyword>
<sequence length="255" mass="27450">MVRTERNIRKTAVAGSSAGALYRLLILCIVLVCLPAGAAALQVEIDGDVPEEVVEGELIDFTITLSGIPPAADMLHLDTDLLRFGDVPLFVPAEGGNATNTTPLNLPVPPGSGPMSVRLQGQVPAVTEITQCGAVVLTTFDPKRSGYTYYRVRFTDDDGNTLTESDTRLFSIRVETIDTFRDKLNRIDDPFMRSYLQEIFEKGLVNEANTLANYELGREDGIPIIWAAAGIVVTAIAALIAGIWIGGREIGGGEE</sequence>
<dbReference type="Proteomes" id="UP000292580">
    <property type="component" value="Unassembled WGS sequence"/>
</dbReference>
<dbReference type="AlphaFoldDB" id="A0A483CY05"/>
<evidence type="ECO:0000256" key="1">
    <source>
        <dbReference type="SAM" id="Phobius"/>
    </source>
</evidence>
<protein>
    <submittedName>
        <fullName evidence="2">Uncharacterized protein</fullName>
    </submittedName>
</protein>
<organism evidence="2 3">
    <name type="scientific">Methanofollis fontis</name>
    <dbReference type="NCBI Taxonomy" id="2052832"/>
    <lineage>
        <taxon>Archaea</taxon>
        <taxon>Methanobacteriati</taxon>
        <taxon>Methanobacteriota</taxon>
        <taxon>Stenosarchaea group</taxon>
        <taxon>Methanomicrobia</taxon>
        <taxon>Methanomicrobiales</taxon>
        <taxon>Methanomicrobiaceae</taxon>
        <taxon>Methanofollis</taxon>
    </lineage>
</organism>
<keyword evidence="1" id="KW-0472">Membrane</keyword>
<comment type="caution">
    <text evidence="2">The sequence shown here is derived from an EMBL/GenBank/DDBJ whole genome shotgun (WGS) entry which is preliminary data.</text>
</comment>